<evidence type="ECO:0000313" key="2">
    <source>
        <dbReference type="EMBL" id="VAX41675.1"/>
    </source>
</evidence>
<reference evidence="2" key="1">
    <citation type="submission" date="2018-06" db="EMBL/GenBank/DDBJ databases">
        <authorList>
            <person name="Zhirakovskaya E."/>
        </authorList>
    </citation>
    <scope>NUCLEOTIDE SEQUENCE</scope>
</reference>
<protein>
    <recommendedName>
        <fullName evidence="1">6-hydroxymethylpterin diphosphokinase MptE-like domain-containing protein</fullName>
    </recommendedName>
</protein>
<feature type="domain" description="6-hydroxymethylpterin diphosphokinase MptE-like" evidence="1">
    <location>
        <begin position="217"/>
        <end position="390"/>
    </location>
</feature>
<gene>
    <name evidence="2" type="ORF">MNBD_PLANCTO03-702</name>
</gene>
<dbReference type="InterPro" id="IPR029044">
    <property type="entry name" value="Nucleotide-diphossugar_trans"/>
</dbReference>
<dbReference type="Pfam" id="PF01973">
    <property type="entry name" value="MptE-like"/>
    <property type="match status" value="1"/>
</dbReference>
<dbReference type="InterPro" id="IPR013785">
    <property type="entry name" value="Aldolase_TIM"/>
</dbReference>
<dbReference type="InterPro" id="IPR058240">
    <property type="entry name" value="rSAM_sf"/>
</dbReference>
<dbReference type="SUPFAM" id="SSF102114">
    <property type="entry name" value="Radical SAM enzymes"/>
    <property type="match status" value="1"/>
</dbReference>
<dbReference type="EMBL" id="UOGK01000575">
    <property type="protein sequence ID" value="VAX41675.1"/>
    <property type="molecule type" value="Genomic_DNA"/>
</dbReference>
<organism evidence="2">
    <name type="scientific">hydrothermal vent metagenome</name>
    <dbReference type="NCBI Taxonomy" id="652676"/>
    <lineage>
        <taxon>unclassified sequences</taxon>
        <taxon>metagenomes</taxon>
        <taxon>ecological metagenomes</taxon>
    </lineage>
</organism>
<sequence length="1228" mass="133694">MEEQAGRRVEPQPGLLERNIQALGRCSPETAQLLLQARPRPDVEFTIAADGAVTASLGEGPNARQLASKCRPLDEARRLADRFDAAQAGVVVVQGFGLGHHVRLIAEKLGRTGVVLVYEPDIELLRAVLERLDLTAMFEQTNVAVLARADDAGAISATLHGAEVVVSLGVKIIEHGPSMPRLGERAQRFADAFTTTIRAIRTNVVTTLMQTETSLRNGLMNLDWYASVPGVAELTSCAHSRPAVVVSAGPSLRRNMALLAKPGVRERVVIIAVQTVLKQLLKAGIKPHFVTALDYHEISRRFYEGLTAKDVEGVTLVVEPKANPAILEAYPGAIRCVHDTILSKILGAGFVHDGQEMTPGATVAHMGYTLARHMGCDPVLLIGQDLGFTDGQYYAPGAAIHDTWAGELNEFNTLEMMEWQRVVRNRAHLRPAIDHLGRPVYSDEQMSAYLVQFERLFAADAEQGRTTIDATEGGVTKQHTERMPLHEALATFAPDEALPLDLPGALVEEELHRLTAPRVADRLAQLRHDIARVGKISRDSVKLLREMLAAHGDCSRVNTLIAKVNARGEEAQSISPAFELIQHLNQTGQFKRFKADRILHLDDSLSPLERQKQEIERDITNVEWLAESAAQLGKLFDAAERALRGKTPKLTRDPEEHGDTTAAIGHPARQRVAAIIPVDPQRGGLGTIRNLAWPVAEGFNPLQLTLARLCRCEGLDRIVLLTEHPERVREIVGDERKLHGSWGTSTTIHIEQTETHPLGERRHGVAAARAFAGDCWRGGLCGMTIWDEAFDPTTTLAIMDRLKLDAAVVVGADWAMVDPDLTEAVIERYREDPAHRRLTFTQAAPGLSPCVIDRSLVEELAASVPTAGAFASLGGLLGYIPHSPILDPVAKPGCVRVGPEVRDIGVRAIADSLWRCELLGRVFAGVDPVLLRAEEAGTRLRSAAEALAHRGPAHLTLELCPGRRTGGELAQLIAGVRRGLDRVSLGVAPAVRLLEELAAARPDATVTLGGAGDPMMHSQWQEVVSAARSAGLAAVHLRTDLQCETDEALRLLDCGANIISIDLLAETPESYRSLAGLADFARARENLVALLQARAERAGSGMPETWIVPRITRCDRVYAEIESFYDRWLSVSQACVIDPLPRRIEGDRIEPLAEPAFARWRRSLTELTVLSDGRVLVKPRKRSGKGAGNALDAGLIEVWSKVVRARQEREGLRTALQGRSAPATPAAA</sequence>
<accession>A0A3B1E620</accession>
<name>A0A3B1E620_9ZZZZ</name>
<proteinExistence type="predicted"/>
<evidence type="ECO:0000259" key="1">
    <source>
        <dbReference type="Pfam" id="PF01973"/>
    </source>
</evidence>
<dbReference type="PANTHER" id="PTHR41786:SF1">
    <property type="entry name" value="6-HYDROXYMETHYLPTERIN DIPHOSPHOKINASE MPTE-LIKE DOMAIN-CONTAINING PROTEIN"/>
    <property type="match status" value="1"/>
</dbReference>
<dbReference type="AlphaFoldDB" id="A0A3B1E620"/>
<dbReference type="Gene3D" id="3.90.550.10">
    <property type="entry name" value="Spore Coat Polysaccharide Biosynthesis Protein SpsA, Chain A"/>
    <property type="match status" value="1"/>
</dbReference>
<dbReference type="InterPro" id="IPR002826">
    <property type="entry name" value="MptE-like"/>
</dbReference>
<dbReference type="Gene3D" id="3.20.20.70">
    <property type="entry name" value="Aldolase class I"/>
    <property type="match status" value="1"/>
</dbReference>
<dbReference type="PANTHER" id="PTHR41786">
    <property type="entry name" value="MOTILITY ACCESSORY FACTOR MAF"/>
    <property type="match status" value="1"/>
</dbReference>